<dbReference type="EMBL" id="CAMXCT010000315">
    <property type="protein sequence ID" value="CAI3977028.1"/>
    <property type="molecule type" value="Genomic_DNA"/>
</dbReference>
<sequence>MSDAFKHAQERRCESWLTDEDLCDAMAVVGPEGHRVPFLRTPLASLSQPLKAALYGEFQEGQTRELILPHVSVDAFDVMIRSAYHMEPKLTPHRALHALAAAKLYMIDGLEKYCYHYLLHITDVDGITSLILLSESLKSSLALPAELQRTFCKKVLAHCQQVVESPFFLETHGSIIATLIKSDNFDVSEDQLWDRLMKWSAAAVRKPGLLGPFADATSCPPLKRAKSSTGESNSMNPHQVTCQEEVLRLMLPHIRFTQMSQEFFIDKARKYLDREKSEAVMDFFVLRRNPEGLVLKPRFALLSLQNGGASRLVTSSLETRFTGTQNRTVHLGELAQVTRVRVSISNIVGKAVTWSVSLAGRRSEEVVVEKDANIDFSLSRLDIRFENACKELVVEFDAVSVTVRYIMVEGRKMTPELELADQVVDQLCKDFFPAPERDVHDTSQ</sequence>
<evidence type="ECO:0000313" key="2">
    <source>
        <dbReference type="EMBL" id="CAI3977028.1"/>
    </source>
</evidence>
<evidence type="ECO:0000313" key="4">
    <source>
        <dbReference type="Proteomes" id="UP001152797"/>
    </source>
</evidence>
<dbReference type="PANTHER" id="PTHR45774:SF3">
    <property type="entry name" value="BTB (POZ) DOMAIN-CONTAINING 2B-RELATED"/>
    <property type="match status" value="1"/>
</dbReference>
<dbReference type="AlphaFoldDB" id="A0A9P1FI51"/>
<dbReference type="PANTHER" id="PTHR45774">
    <property type="entry name" value="BTB/POZ DOMAIN-CONTAINING"/>
    <property type="match status" value="1"/>
</dbReference>
<keyword evidence="4" id="KW-1185">Reference proteome</keyword>
<reference evidence="2" key="1">
    <citation type="submission" date="2022-10" db="EMBL/GenBank/DDBJ databases">
        <authorList>
            <person name="Chen Y."/>
            <person name="Dougan E. K."/>
            <person name="Chan C."/>
            <person name="Rhodes N."/>
            <person name="Thang M."/>
        </authorList>
    </citation>
    <scope>NUCLEOTIDE SEQUENCE</scope>
</reference>
<evidence type="ECO:0000313" key="3">
    <source>
        <dbReference type="EMBL" id="CAL4764340.1"/>
    </source>
</evidence>
<dbReference type="Gene3D" id="3.30.710.10">
    <property type="entry name" value="Potassium Channel Kv1.1, Chain A"/>
    <property type="match status" value="1"/>
</dbReference>
<dbReference type="Proteomes" id="UP001152797">
    <property type="component" value="Unassembled WGS sequence"/>
</dbReference>
<dbReference type="InterPro" id="IPR000210">
    <property type="entry name" value="BTB/POZ_dom"/>
</dbReference>
<reference evidence="3 4" key="2">
    <citation type="submission" date="2024-05" db="EMBL/GenBank/DDBJ databases">
        <authorList>
            <person name="Chen Y."/>
            <person name="Shah S."/>
            <person name="Dougan E. K."/>
            <person name="Thang M."/>
            <person name="Chan C."/>
        </authorList>
    </citation>
    <scope>NUCLEOTIDE SEQUENCE [LARGE SCALE GENOMIC DNA]</scope>
</reference>
<feature type="domain" description="BTB" evidence="1">
    <location>
        <begin position="23"/>
        <end position="92"/>
    </location>
</feature>
<organism evidence="2">
    <name type="scientific">Cladocopium goreaui</name>
    <dbReference type="NCBI Taxonomy" id="2562237"/>
    <lineage>
        <taxon>Eukaryota</taxon>
        <taxon>Sar</taxon>
        <taxon>Alveolata</taxon>
        <taxon>Dinophyceae</taxon>
        <taxon>Suessiales</taxon>
        <taxon>Symbiodiniaceae</taxon>
        <taxon>Cladocopium</taxon>
    </lineage>
</organism>
<dbReference type="InterPro" id="IPR011333">
    <property type="entry name" value="SKP1/BTB/POZ_sf"/>
</dbReference>
<accession>A0A9P1FI51</accession>
<dbReference type="EMBL" id="CAMXCT030000315">
    <property type="protein sequence ID" value="CAL4764340.1"/>
    <property type="molecule type" value="Genomic_DNA"/>
</dbReference>
<name>A0A9P1FI51_9DINO</name>
<comment type="caution">
    <text evidence="2">The sequence shown here is derived from an EMBL/GenBank/DDBJ whole genome shotgun (WGS) entry which is preliminary data.</text>
</comment>
<gene>
    <name evidence="2" type="ORF">C1SCF055_LOCUS5207</name>
</gene>
<dbReference type="EMBL" id="CAMXCT020000315">
    <property type="protein sequence ID" value="CAL1130403.1"/>
    <property type="molecule type" value="Genomic_DNA"/>
</dbReference>
<protein>
    <submittedName>
        <fullName evidence="3">BTB/POZ domain-containing protein 6-A</fullName>
    </submittedName>
</protein>
<dbReference type="PROSITE" id="PS50097">
    <property type="entry name" value="BTB"/>
    <property type="match status" value="1"/>
</dbReference>
<dbReference type="SMART" id="SM00225">
    <property type="entry name" value="BTB"/>
    <property type="match status" value="1"/>
</dbReference>
<dbReference type="Pfam" id="PF00651">
    <property type="entry name" value="BTB"/>
    <property type="match status" value="1"/>
</dbReference>
<dbReference type="OrthoDB" id="416372at2759"/>
<proteinExistence type="predicted"/>
<dbReference type="Gene3D" id="1.25.40.420">
    <property type="match status" value="1"/>
</dbReference>
<dbReference type="SUPFAM" id="SSF54695">
    <property type="entry name" value="POZ domain"/>
    <property type="match status" value="1"/>
</dbReference>
<evidence type="ECO:0000259" key="1">
    <source>
        <dbReference type="PROSITE" id="PS50097"/>
    </source>
</evidence>